<dbReference type="GO" id="GO:0015485">
    <property type="term" value="F:cholesterol binding"/>
    <property type="evidence" value="ECO:0007669"/>
    <property type="project" value="InterPro"/>
</dbReference>
<name>A0A170Y5T3_9BACT</name>
<sequence>MKDILVKHLEAGVAGSITVRNEGGYVAKFSITYVFQGKELTKESDKFTAGVNKTIEIPEGATNIYLKVEEYWFIGQTTTIFTQKFDAPVTKSYKIWGTTLNPKWEETT</sequence>
<accession>A0A170Y5T3</accession>
<evidence type="ECO:0000259" key="1">
    <source>
        <dbReference type="Pfam" id="PF17440"/>
    </source>
</evidence>
<dbReference type="OrthoDB" id="2084397at2"/>
<reference evidence="3" key="1">
    <citation type="submission" date="2016-04" db="EMBL/GenBank/DDBJ databases">
        <title>Draft genome sequence of Paludibacter jiangxiensis strain NM7.</title>
        <authorList>
            <person name="Qiu Y."/>
            <person name="Matsuura N."/>
            <person name="Ohashi A."/>
            <person name="Tourlousse M.D."/>
            <person name="Sekiguchi Y."/>
        </authorList>
    </citation>
    <scope>NUCLEOTIDE SEQUENCE [LARGE SCALE GENOMIC DNA]</scope>
    <source>
        <strain evidence="3">NM7</strain>
    </source>
</reference>
<organism evidence="2 3">
    <name type="scientific">Paludibacter jiangxiensis</name>
    <dbReference type="NCBI Taxonomy" id="681398"/>
    <lineage>
        <taxon>Bacteria</taxon>
        <taxon>Pseudomonadati</taxon>
        <taxon>Bacteroidota</taxon>
        <taxon>Bacteroidia</taxon>
        <taxon>Bacteroidales</taxon>
        <taxon>Paludibacteraceae</taxon>
        <taxon>Paludibacter</taxon>
    </lineage>
</organism>
<dbReference type="AlphaFoldDB" id="A0A170Y5T3"/>
<dbReference type="RefSeq" id="WP_068701098.1">
    <property type="nucleotide sequence ID" value="NZ_BDCR01000001.1"/>
</dbReference>
<protein>
    <submittedName>
        <fullName evidence="2">Thiol-activated cytolysin</fullName>
    </submittedName>
</protein>
<dbReference type="Gene3D" id="2.60.40.1430">
    <property type="entry name" value="Perfringolysin, domain 4"/>
    <property type="match status" value="1"/>
</dbReference>
<dbReference type="InterPro" id="IPR036359">
    <property type="entry name" value="Thiol_cytolysin_sf"/>
</dbReference>
<dbReference type="EMBL" id="BDCR01000001">
    <property type="protein sequence ID" value="GAT61540.1"/>
    <property type="molecule type" value="Genomic_DNA"/>
</dbReference>
<dbReference type="Pfam" id="PF17440">
    <property type="entry name" value="Thiol_cytolys_C"/>
    <property type="match status" value="1"/>
</dbReference>
<reference evidence="3" key="2">
    <citation type="journal article" date="2017" name="Genome Announc.">
        <title>Draft genome sequence of Paludibacter jiangxiensis NM7(T), a propionate-producing fermentative bacterium.</title>
        <authorList>
            <person name="Qiu Y.-L."/>
            <person name="Tourlousse D.M."/>
            <person name="Matsuura N."/>
            <person name="Ohashi A."/>
            <person name="Sekiguchi Y."/>
        </authorList>
    </citation>
    <scope>NUCLEOTIDE SEQUENCE [LARGE SCALE GENOMIC DNA]</scope>
    <source>
        <strain evidence="3">NM7</strain>
    </source>
</reference>
<dbReference type="InterPro" id="IPR038700">
    <property type="entry name" value="Thiol_cytolys_C_sf"/>
</dbReference>
<keyword evidence="3" id="KW-1185">Reference proteome</keyword>
<evidence type="ECO:0000313" key="2">
    <source>
        <dbReference type="EMBL" id="GAT61540.1"/>
    </source>
</evidence>
<comment type="caution">
    <text evidence="2">The sequence shown here is derived from an EMBL/GenBank/DDBJ whole genome shotgun (WGS) entry which is preliminary data.</text>
</comment>
<gene>
    <name evidence="2" type="ORF">PJIAN_1120</name>
</gene>
<dbReference type="SUPFAM" id="SSF56978">
    <property type="entry name" value="Perfringolysin"/>
    <property type="match status" value="1"/>
</dbReference>
<proteinExistence type="predicted"/>
<dbReference type="InterPro" id="IPR035390">
    <property type="entry name" value="Thiol_cytolys_C"/>
</dbReference>
<dbReference type="Proteomes" id="UP000076586">
    <property type="component" value="Unassembled WGS sequence"/>
</dbReference>
<evidence type="ECO:0000313" key="3">
    <source>
        <dbReference type="Proteomes" id="UP000076586"/>
    </source>
</evidence>
<feature type="domain" description="Thiol-activated cytolysin C-terminal" evidence="1">
    <location>
        <begin position="17"/>
        <end position="103"/>
    </location>
</feature>